<organism evidence="1 2">
    <name type="scientific">Eumeta variegata</name>
    <name type="common">Bagworm moth</name>
    <name type="synonym">Eumeta japonica</name>
    <dbReference type="NCBI Taxonomy" id="151549"/>
    <lineage>
        <taxon>Eukaryota</taxon>
        <taxon>Metazoa</taxon>
        <taxon>Ecdysozoa</taxon>
        <taxon>Arthropoda</taxon>
        <taxon>Hexapoda</taxon>
        <taxon>Insecta</taxon>
        <taxon>Pterygota</taxon>
        <taxon>Neoptera</taxon>
        <taxon>Endopterygota</taxon>
        <taxon>Lepidoptera</taxon>
        <taxon>Glossata</taxon>
        <taxon>Ditrysia</taxon>
        <taxon>Tineoidea</taxon>
        <taxon>Psychidae</taxon>
        <taxon>Oiketicinae</taxon>
        <taxon>Eumeta</taxon>
    </lineage>
</organism>
<accession>A0A4C1UBM6</accession>
<proteinExistence type="predicted"/>
<protein>
    <submittedName>
        <fullName evidence="1">Uncharacterized protein</fullName>
    </submittedName>
</protein>
<keyword evidence="2" id="KW-1185">Reference proteome</keyword>
<gene>
    <name evidence="1" type="ORF">EVAR_12822_1</name>
</gene>
<name>A0A4C1UBM6_EUMVA</name>
<sequence>MPKVGSTLQGLRVSDDSIPLCVRYRSVAFQFLLAPSQRRGGAARQSLSTVARCKRIVYSQPAGRIRNRLSVSSLNLFLSSAPAQYCAASKREDAGVENESDRCGRRGLFTGHDNRGAQTQKVRSFIDPITQSKVDRERARRLQTNACSSQRLSL</sequence>
<dbReference type="Proteomes" id="UP000299102">
    <property type="component" value="Unassembled WGS sequence"/>
</dbReference>
<dbReference type="AlphaFoldDB" id="A0A4C1UBM6"/>
<comment type="caution">
    <text evidence="1">The sequence shown here is derived from an EMBL/GenBank/DDBJ whole genome shotgun (WGS) entry which is preliminary data.</text>
</comment>
<evidence type="ECO:0000313" key="1">
    <source>
        <dbReference type="EMBL" id="GBP23540.1"/>
    </source>
</evidence>
<reference evidence="1 2" key="1">
    <citation type="journal article" date="2019" name="Commun. Biol.">
        <title>The bagworm genome reveals a unique fibroin gene that provides high tensile strength.</title>
        <authorList>
            <person name="Kono N."/>
            <person name="Nakamura H."/>
            <person name="Ohtoshi R."/>
            <person name="Tomita M."/>
            <person name="Numata K."/>
            <person name="Arakawa K."/>
        </authorList>
    </citation>
    <scope>NUCLEOTIDE SEQUENCE [LARGE SCALE GENOMIC DNA]</scope>
</reference>
<evidence type="ECO:0000313" key="2">
    <source>
        <dbReference type="Proteomes" id="UP000299102"/>
    </source>
</evidence>
<dbReference type="EMBL" id="BGZK01000151">
    <property type="protein sequence ID" value="GBP23540.1"/>
    <property type="molecule type" value="Genomic_DNA"/>
</dbReference>